<evidence type="ECO:0000259" key="2">
    <source>
        <dbReference type="PROSITE" id="PS51084"/>
    </source>
</evidence>
<dbReference type="SUPFAM" id="SSF54197">
    <property type="entry name" value="HIT-like"/>
    <property type="match status" value="1"/>
</dbReference>
<gene>
    <name evidence="3" type="ORF">JHW45_13895</name>
</gene>
<dbReference type="PANTHER" id="PTHR23089">
    <property type="entry name" value="HISTIDINE TRIAD HIT PROTEIN"/>
    <property type="match status" value="1"/>
</dbReference>
<dbReference type="Gene3D" id="3.30.428.10">
    <property type="entry name" value="HIT-like"/>
    <property type="match status" value="1"/>
</dbReference>
<proteinExistence type="predicted"/>
<dbReference type="InterPro" id="IPR001310">
    <property type="entry name" value="Histidine_triad_HIT"/>
</dbReference>
<reference evidence="3 4" key="1">
    <citation type="submission" date="2021-01" db="EMBL/GenBank/DDBJ databases">
        <title>Biogeographic distribution of Paracoccus.</title>
        <authorList>
            <person name="Hollensteiner J."/>
            <person name="Leineberger J."/>
            <person name="Brinkhoff T."/>
            <person name="Daniel R."/>
        </authorList>
    </citation>
    <scope>NUCLEOTIDE SEQUENCE [LARGE SCALE GENOMIC DNA]</scope>
    <source>
        <strain evidence="3 4">LMG25392</strain>
    </source>
</reference>
<dbReference type="InterPro" id="IPR019808">
    <property type="entry name" value="Histidine_triad_CS"/>
</dbReference>
<organism evidence="3 4">
    <name type="scientific">Paracoccus stylophorae</name>
    <dbReference type="NCBI Taxonomy" id="659350"/>
    <lineage>
        <taxon>Bacteria</taxon>
        <taxon>Pseudomonadati</taxon>
        <taxon>Pseudomonadota</taxon>
        <taxon>Alphaproteobacteria</taxon>
        <taxon>Rhodobacterales</taxon>
        <taxon>Paracoccaceae</taxon>
        <taxon>Paracoccus</taxon>
    </lineage>
</organism>
<dbReference type="InterPro" id="IPR011146">
    <property type="entry name" value="HIT-like"/>
</dbReference>
<dbReference type="PROSITE" id="PS00892">
    <property type="entry name" value="HIT_1"/>
    <property type="match status" value="1"/>
</dbReference>
<dbReference type="EMBL" id="CP067134">
    <property type="protein sequence ID" value="WCR10146.1"/>
    <property type="molecule type" value="Genomic_DNA"/>
</dbReference>
<feature type="domain" description="HIT" evidence="2">
    <location>
        <begin position="10"/>
        <end position="124"/>
    </location>
</feature>
<evidence type="ECO:0000313" key="4">
    <source>
        <dbReference type="Proteomes" id="UP001218412"/>
    </source>
</evidence>
<keyword evidence="4" id="KW-1185">Reference proteome</keyword>
<dbReference type="Pfam" id="PF01230">
    <property type="entry name" value="HIT"/>
    <property type="match status" value="1"/>
</dbReference>
<dbReference type="Proteomes" id="UP001218412">
    <property type="component" value="Chromosome"/>
</dbReference>
<name>A0ABY7SVD8_9RHOB</name>
<evidence type="ECO:0000256" key="1">
    <source>
        <dbReference type="PROSITE-ProRule" id="PRU00464"/>
    </source>
</evidence>
<accession>A0ABY7SVD8</accession>
<feature type="short sequence motif" description="Histidine triad motif" evidence="1">
    <location>
        <begin position="108"/>
        <end position="112"/>
    </location>
</feature>
<dbReference type="PROSITE" id="PS51084">
    <property type="entry name" value="HIT_2"/>
    <property type="match status" value="1"/>
</dbReference>
<sequence>MRPTYDDDNIFARILRGEIPNDTVAENEHALAFRDISPKTPVHVLVIPKGRYVSFDDFAANASEAEITGFMRLCAQVCAAEGVSLAEDKPGFRAITNAGPHGVQEVPHFHLHIMGGQPMGPMISLRD</sequence>
<dbReference type="InterPro" id="IPR036265">
    <property type="entry name" value="HIT-like_sf"/>
</dbReference>
<dbReference type="RefSeq" id="WP_272858206.1">
    <property type="nucleotide sequence ID" value="NZ_CP067134.1"/>
</dbReference>
<dbReference type="PRINTS" id="PR00332">
    <property type="entry name" value="HISTRIAD"/>
</dbReference>
<protein>
    <submittedName>
        <fullName evidence="3">HIT domain-containing protein</fullName>
    </submittedName>
</protein>
<evidence type="ECO:0000313" key="3">
    <source>
        <dbReference type="EMBL" id="WCR10146.1"/>
    </source>
</evidence>